<reference evidence="1" key="1">
    <citation type="submission" date="2020-11" db="EMBL/GenBank/DDBJ databases">
        <title>Kefir isolates.</title>
        <authorList>
            <person name="Marcisauskas S."/>
            <person name="Kim Y."/>
            <person name="Blasche S."/>
        </authorList>
    </citation>
    <scope>NUCLEOTIDE SEQUENCE</scope>
    <source>
        <strain evidence="1">Olga-1</strain>
    </source>
</reference>
<feature type="non-terminal residue" evidence="1">
    <location>
        <position position="1"/>
    </location>
</feature>
<organism evidence="1 2">
    <name type="scientific">Pichia californica</name>
    <dbReference type="NCBI Taxonomy" id="460514"/>
    <lineage>
        <taxon>Eukaryota</taxon>
        <taxon>Fungi</taxon>
        <taxon>Dikarya</taxon>
        <taxon>Ascomycota</taxon>
        <taxon>Saccharomycotina</taxon>
        <taxon>Pichiomycetes</taxon>
        <taxon>Pichiales</taxon>
        <taxon>Pichiaceae</taxon>
        <taxon>Pichia</taxon>
    </lineage>
</organism>
<gene>
    <name evidence="1" type="ORF">C6P40_005501</name>
</gene>
<name>A0A9P6WHW5_9ASCO</name>
<evidence type="ECO:0000313" key="2">
    <source>
        <dbReference type="Proteomes" id="UP000697127"/>
    </source>
</evidence>
<protein>
    <submittedName>
        <fullName evidence="1">Uncharacterized protein</fullName>
    </submittedName>
</protein>
<dbReference type="EMBL" id="PUHW01000986">
    <property type="protein sequence ID" value="KAG0680803.1"/>
    <property type="molecule type" value="Genomic_DNA"/>
</dbReference>
<keyword evidence="2" id="KW-1185">Reference proteome</keyword>
<dbReference type="AlphaFoldDB" id="A0A9P6WHW5"/>
<dbReference type="Proteomes" id="UP000697127">
    <property type="component" value="Unassembled WGS sequence"/>
</dbReference>
<accession>A0A9P6WHW5</accession>
<sequence length="109" mass="12857">KILYWCENCQCDKCLQQKKQYFDRKKNNVSFHAIEVIEEDAFGIESDDVICIESQFSCPFKELVVDEEEEEFNRIDLAAEFGDHNVHNHVIPFKTIEKENENLILLNSD</sequence>
<proteinExistence type="predicted"/>
<evidence type="ECO:0000313" key="1">
    <source>
        <dbReference type="EMBL" id="KAG0680803.1"/>
    </source>
</evidence>
<comment type="caution">
    <text evidence="1">The sequence shown here is derived from an EMBL/GenBank/DDBJ whole genome shotgun (WGS) entry which is preliminary data.</text>
</comment>